<feature type="region of interest" description="Disordered" evidence="1">
    <location>
        <begin position="450"/>
        <end position="476"/>
    </location>
</feature>
<dbReference type="EMBL" id="CM000135">
    <property type="protein sequence ID" value="EEC67233.1"/>
    <property type="molecule type" value="Genomic_DNA"/>
</dbReference>
<dbReference type="Gramene" id="BGIOSGA031629-TA">
    <property type="protein sequence ID" value="BGIOSGA031629-PA"/>
    <property type="gene ID" value="BGIOSGA031629"/>
</dbReference>
<evidence type="ECO:0000313" key="3">
    <source>
        <dbReference type="Proteomes" id="UP000007015"/>
    </source>
</evidence>
<organism evidence="2 3">
    <name type="scientific">Oryza sativa subsp. indica</name>
    <name type="common">Rice</name>
    <dbReference type="NCBI Taxonomy" id="39946"/>
    <lineage>
        <taxon>Eukaryota</taxon>
        <taxon>Viridiplantae</taxon>
        <taxon>Streptophyta</taxon>
        <taxon>Embryophyta</taxon>
        <taxon>Tracheophyta</taxon>
        <taxon>Spermatophyta</taxon>
        <taxon>Magnoliopsida</taxon>
        <taxon>Liliopsida</taxon>
        <taxon>Poales</taxon>
        <taxon>Poaceae</taxon>
        <taxon>BOP clade</taxon>
        <taxon>Oryzoideae</taxon>
        <taxon>Oryzeae</taxon>
        <taxon>Oryzinae</taxon>
        <taxon>Oryza</taxon>
        <taxon>Oryza sativa</taxon>
    </lineage>
</organism>
<dbReference type="OMA" id="RRWKEWY"/>
<protein>
    <submittedName>
        <fullName evidence="2">Uncharacterized protein</fullName>
    </submittedName>
</protein>
<evidence type="ECO:0000313" key="2">
    <source>
        <dbReference type="EMBL" id="EEC67233.1"/>
    </source>
</evidence>
<accession>B8BHN1</accession>
<gene>
    <name evidence="2" type="ORF">OsI_34158</name>
</gene>
<name>B8BHN1_ORYSI</name>
<dbReference type="HOGENOM" id="CLU_023961_1_0_1"/>
<sequence>MECSNGSSPSTTARSIYDDEGATPTIILEVGDGEGKDRMPFIISKDLPELTPIMCLTKCSSLDVEPDFTMAAVVTCSNTAVDSKELVATDGATGTTIIDPRVCSKETHTKCLLFGPDVNGVTDRGVIAFQSRMGVFKVVPISSQSMELMVDEKATCTDTTHLPKVMHPSHLMLGPNINTGTVQAGVAYSLLLGAPEGIASSGKATLVMAQKLNSNFCLKWVALNRCSTKCSKGYKKLLMSHPKRNPWPPPCSGGVVRRWKEWYVPWAAGNYLGIIFYFMPPWPPPTQIGTIILWLLVNTWLMEVELKPWPDPQPSQYNGGVMWAGIHFGVRRISGIIARGAGENQNRKVKTCGYDSIFDFCENNPSDGSAAARFSIDIGTDSEMIYASIANRDYWSVKLLEVIKEGCSIRHLLLGDIKKEQLLQCETFSTRQTNTEQVIKLQPIAKKPKQAQAEKYMSSSSLQEIDRTDSFGQGGE</sequence>
<keyword evidence="3" id="KW-1185">Reference proteome</keyword>
<proteinExistence type="predicted"/>
<reference evidence="2 3" key="1">
    <citation type="journal article" date="2005" name="PLoS Biol.">
        <title>The genomes of Oryza sativa: a history of duplications.</title>
        <authorList>
            <person name="Yu J."/>
            <person name="Wang J."/>
            <person name="Lin W."/>
            <person name="Li S."/>
            <person name="Li H."/>
            <person name="Zhou J."/>
            <person name="Ni P."/>
            <person name="Dong W."/>
            <person name="Hu S."/>
            <person name="Zeng C."/>
            <person name="Zhang J."/>
            <person name="Zhang Y."/>
            <person name="Li R."/>
            <person name="Xu Z."/>
            <person name="Li S."/>
            <person name="Li X."/>
            <person name="Zheng H."/>
            <person name="Cong L."/>
            <person name="Lin L."/>
            <person name="Yin J."/>
            <person name="Geng J."/>
            <person name="Li G."/>
            <person name="Shi J."/>
            <person name="Liu J."/>
            <person name="Lv H."/>
            <person name="Li J."/>
            <person name="Wang J."/>
            <person name="Deng Y."/>
            <person name="Ran L."/>
            <person name="Shi X."/>
            <person name="Wang X."/>
            <person name="Wu Q."/>
            <person name="Li C."/>
            <person name="Ren X."/>
            <person name="Wang J."/>
            <person name="Wang X."/>
            <person name="Li D."/>
            <person name="Liu D."/>
            <person name="Zhang X."/>
            <person name="Ji Z."/>
            <person name="Zhao W."/>
            <person name="Sun Y."/>
            <person name="Zhang Z."/>
            <person name="Bao J."/>
            <person name="Han Y."/>
            <person name="Dong L."/>
            <person name="Ji J."/>
            <person name="Chen P."/>
            <person name="Wu S."/>
            <person name="Liu J."/>
            <person name="Xiao Y."/>
            <person name="Bu D."/>
            <person name="Tan J."/>
            <person name="Yang L."/>
            <person name="Ye C."/>
            <person name="Zhang J."/>
            <person name="Xu J."/>
            <person name="Zhou Y."/>
            <person name="Yu Y."/>
            <person name="Zhang B."/>
            <person name="Zhuang S."/>
            <person name="Wei H."/>
            <person name="Liu B."/>
            <person name="Lei M."/>
            <person name="Yu H."/>
            <person name="Li Y."/>
            <person name="Xu H."/>
            <person name="Wei S."/>
            <person name="He X."/>
            <person name="Fang L."/>
            <person name="Zhang Z."/>
            <person name="Zhang Y."/>
            <person name="Huang X."/>
            <person name="Su Z."/>
            <person name="Tong W."/>
            <person name="Li J."/>
            <person name="Tong Z."/>
            <person name="Li S."/>
            <person name="Ye J."/>
            <person name="Wang L."/>
            <person name="Fang L."/>
            <person name="Lei T."/>
            <person name="Chen C."/>
            <person name="Chen H."/>
            <person name="Xu Z."/>
            <person name="Li H."/>
            <person name="Huang H."/>
            <person name="Zhang F."/>
            <person name="Xu H."/>
            <person name="Li N."/>
            <person name="Zhao C."/>
            <person name="Li S."/>
            <person name="Dong L."/>
            <person name="Huang Y."/>
            <person name="Li L."/>
            <person name="Xi Y."/>
            <person name="Qi Q."/>
            <person name="Li W."/>
            <person name="Zhang B."/>
            <person name="Hu W."/>
            <person name="Zhang Y."/>
            <person name="Tian X."/>
            <person name="Jiao Y."/>
            <person name="Liang X."/>
            <person name="Jin J."/>
            <person name="Gao L."/>
            <person name="Zheng W."/>
            <person name="Hao B."/>
            <person name="Liu S."/>
            <person name="Wang W."/>
            <person name="Yuan L."/>
            <person name="Cao M."/>
            <person name="McDermott J."/>
            <person name="Samudrala R."/>
            <person name="Wang J."/>
            <person name="Wong G.K."/>
            <person name="Yang H."/>
        </authorList>
    </citation>
    <scope>NUCLEOTIDE SEQUENCE [LARGE SCALE GENOMIC DNA]</scope>
    <source>
        <strain evidence="3">cv. 93-11</strain>
    </source>
</reference>
<dbReference type="AlphaFoldDB" id="B8BHN1"/>
<evidence type="ECO:0000256" key="1">
    <source>
        <dbReference type="SAM" id="MobiDB-lite"/>
    </source>
</evidence>
<dbReference type="Proteomes" id="UP000007015">
    <property type="component" value="Chromosome 10"/>
</dbReference>